<comment type="similarity">
    <text evidence="8">Belongs to the HSF family.</text>
</comment>
<evidence type="ECO:0000256" key="4">
    <source>
        <dbReference type="ARBA" id="ARBA00023015"/>
    </source>
</evidence>
<feature type="domain" description="HSF-type DNA-binding" evidence="10">
    <location>
        <begin position="20"/>
        <end position="113"/>
    </location>
</feature>
<feature type="region of interest" description="Disordered" evidence="9">
    <location>
        <begin position="114"/>
        <end position="143"/>
    </location>
</feature>
<dbReference type="GO" id="GO:0005634">
    <property type="term" value="C:nucleus"/>
    <property type="evidence" value="ECO:0007669"/>
    <property type="project" value="UniProtKB-SubCell"/>
</dbReference>
<feature type="region of interest" description="Disordered" evidence="9">
    <location>
        <begin position="1"/>
        <end position="20"/>
    </location>
</feature>
<evidence type="ECO:0000313" key="11">
    <source>
        <dbReference type="EMBL" id="KAL1510521.1"/>
    </source>
</evidence>
<evidence type="ECO:0000256" key="5">
    <source>
        <dbReference type="ARBA" id="ARBA00023125"/>
    </source>
</evidence>
<evidence type="ECO:0000256" key="8">
    <source>
        <dbReference type="RuleBase" id="RU004020"/>
    </source>
</evidence>
<comment type="subcellular location">
    <subcellularLocation>
        <location evidence="1">Nucleus</location>
    </subcellularLocation>
</comment>
<dbReference type="InterPro" id="IPR036390">
    <property type="entry name" value="WH_DNA-bd_sf"/>
</dbReference>
<evidence type="ECO:0000259" key="10">
    <source>
        <dbReference type="SMART" id="SM00415"/>
    </source>
</evidence>
<name>A0AB34J0S5_PRYPA</name>
<dbReference type="InterPro" id="IPR000232">
    <property type="entry name" value="HSF_DNA-bd"/>
</dbReference>
<organism evidence="11 12">
    <name type="scientific">Prymnesium parvum</name>
    <name type="common">Toxic golden alga</name>
    <dbReference type="NCBI Taxonomy" id="97485"/>
    <lineage>
        <taxon>Eukaryota</taxon>
        <taxon>Haptista</taxon>
        <taxon>Haptophyta</taxon>
        <taxon>Prymnesiophyceae</taxon>
        <taxon>Prymnesiales</taxon>
        <taxon>Prymnesiaceae</taxon>
        <taxon>Prymnesium</taxon>
    </lineage>
</organism>
<comment type="subunit">
    <text evidence="2">Homotrimer.</text>
</comment>
<protein>
    <recommendedName>
        <fullName evidence="10">HSF-type DNA-binding domain-containing protein</fullName>
    </recommendedName>
</protein>
<keyword evidence="5" id="KW-0238">DNA-binding</keyword>
<keyword evidence="6" id="KW-0804">Transcription</keyword>
<dbReference type="FunFam" id="1.10.10.10:FF:000037">
    <property type="entry name" value="Heat stress transcription factor B-4"/>
    <property type="match status" value="1"/>
</dbReference>
<comment type="caution">
    <text evidence="11">The sequence shown here is derived from an EMBL/GenBank/DDBJ whole genome shotgun (WGS) entry which is preliminary data.</text>
</comment>
<evidence type="ECO:0000256" key="6">
    <source>
        <dbReference type="ARBA" id="ARBA00023163"/>
    </source>
</evidence>
<dbReference type="GO" id="GO:0003700">
    <property type="term" value="F:DNA-binding transcription factor activity"/>
    <property type="evidence" value="ECO:0007669"/>
    <property type="project" value="InterPro"/>
</dbReference>
<dbReference type="Proteomes" id="UP001515480">
    <property type="component" value="Unassembled WGS sequence"/>
</dbReference>
<accession>A0AB34J0S5</accession>
<dbReference type="SMART" id="SM00415">
    <property type="entry name" value="HSF"/>
    <property type="match status" value="1"/>
</dbReference>
<dbReference type="InterPro" id="IPR036388">
    <property type="entry name" value="WH-like_DNA-bd_sf"/>
</dbReference>
<dbReference type="GO" id="GO:0043565">
    <property type="term" value="F:sequence-specific DNA binding"/>
    <property type="evidence" value="ECO:0007669"/>
    <property type="project" value="InterPro"/>
</dbReference>
<dbReference type="PANTHER" id="PTHR10015:SF427">
    <property type="entry name" value="HEAT SHOCK FACTOR PROTEIN"/>
    <property type="match status" value="1"/>
</dbReference>
<keyword evidence="4" id="KW-0805">Transcription regulation</keyword>
<sequence length="378" mass="41288">MDPLPAERPKASKGPVDPNEPKPFLAKLYKMVDDPETDHIITWLPSGDGLIIQEVESFVSMLLPQYFKHSNLSSFVRQLNTYGFSKVGPDAWIFAHPHFRRGDLESLNLIQRKSSHRPANAQASGSAEAADDQDAQGVEGEGADDEMRRELLAMRNHHASMAQRIADLSEQIKVARAKQASTKSAISKIMTFLSQVYNANQTEISNLEGNAFSHTMTTKRRRIEDHSQITPLLETLAPSLVSEGSVRSPQPSLDLGSISEASLPALAALPTLAPLPAQSATTSLDSPSWSSALKLGRTPSLGQQAALALPSDLQEIALQLIDDTDLQDQCLKEVREGMTNIDGANGQKNDDLESFLWDFLETSQDAVMEHQSGDLSLP</sequence>
<evidence type="ECO:0000256" key="1">
    <source>
        <dbReference type="ARBA" id="ARBA00004123"/>
    </source>
</evidence>
<feature type="compositionally biased region" description="Basic and acidic residues" evidence="9">
    <location>
        <begin position="1"/>
        <end position="10"/>
    </location>
</feature>
<dbReference type="Pfam" id="PF00447">
    <property type="entry name" value="HSF_DNA-bind"/>
    <property type="match status" value="1"/>
</dbReference>
<keyword evidence="7" id="KW-0539">Nucleus</keyword>
<keyword evidence="12" id="KW-1185">Reference proteome</keyword>
<proteinExistence type="inferred from homology"/>
<gene>
    <name evidence="11" type="ORF">AB1Y20_006824</name>
</gene>
<reference evidence="11 12" key="1">
    <citation type="journal article" date="2024" name="Science">
        <title>Giant polyketide synthase enzymes in the biosynthesis of giant marine polyether toxins.</title>
        <authorList>
            <person name="Fallon T.R."/>
            <person name="Shende V.V."/>
            <person name="Wierzbicki I.H."/>
            <person name="Pendleton A.L."/>
            <person name="Watervoot N.F."/>
            <person name="Auber R.P."/>
            <person name="Gonzalez D.J."/>
            <person name="Wisecaver J.H."/>
            <person name="Moore B.S."/>
        </authorList>
    </citation>
    <scope>NUCLEOTIDE SEQUENCE [LARGE SCALE GENOMIC DNA]</scope>
    <source>
        <strain evidence="11 12">12B1</strain>
    </source>
</reference>
<dbReference type="Gene3D" id="1.10.10.10">
    <property type="entry name" value="Winged helix-like DNA-binding domain superfamily/Winged helix DNA-binding domain"/>
    <property type="match status" value="1"/>
</dbReference>
<evidence type="ECO:0000256" key="2">
    <source>
        <dbReference type="ARBA" id="ARBA00011233"/>
    </source>
</evidence>
<keyword evidence="3" id="KW-0597">Phosphoprotein</keyword>
<dbReference type="SUPFAM" id="SSF46785">
    <property type="entry name" value="Winged helix' DNA-binding domain"/>
    <property type="match status" value="1"/>
</dbReference>
<dbReference type="AlphaFoldDB" id="A0AB34J0S5"/>
<dbReference type="PRINTS" id="PR00056">
    <property type="entry name" value="HSFDOMAIN"/>
</dbReference>
<evidence type="ECO:0000256" key="7">
    <source>
        <dbReference type="ARBA" id="ARBA00023242"/>
    </source>
</evidence>
<evidence type="ECO:0000313" key="12">
    <source>
        <dbReference type="Proteomes" id="UP001515480"/>
    </source>
</evidence>
<evidence type="ECO:0000256" key="3">
    <source>
        <dbReference type="ARBA" id="ARBA00022553"/>
    </source>
</evidence>
<dbReference type="PANTHER" id="PTHR10015">
    <property type="entry name" value="HEAT SHOCK TRANSCRIPTION FACTOR"/>
    <property type="match status" value="1"/>
</dbReference>
<evidence type="ECO:0000256" key="9">
    <source>
        <dbReference type="SAM" id="MobiDB-lite"/>
    </source>
</evidence>
<dbReference type="EMBL" id="JBGBPQ010000015">
    <property type="protein sequence ID" value="KAL1510521.1"/>
    <property type="molecule type" value="Genomic_DNA"/>
</dbReference>